<dbReference type="Proteomes" id="UP000305948">
    <property type="component" value="Unassembled WGS sequence"/>
</dbReference>
<evidence type="ECO:0000313" key="3">
    <source>
        <dbReference type="Proteomes" id="UP000305948"/>
    </source>
</evidence>
<feature type="region of interest" description="Disordered" evidence="1">
    <location>
        <begin position="45"/>
        <end position="73"/>
    </location>
</feature>
<dbReference type="EMBL" id="ML213509">
    <property type="protein sequence ID" value="TFK52300.1"/>
    <property type="molecule type" value="Genomic_DNA"/>
</dbReference>
<accession>A0A5C3N4G9</accession>
<organism evidence="2 3">
    <name type="scientific">Heliocybe sulcata</name>
    <dbReference type="NCBI Taxonomy" id="5364"/>
    <lineage>
        <taxon>Eukaryota</taxon>
        <taxon>Fungi</taxon>
        <taxon>Dikarya</taxon>
        <taxon>Basidiomycota</taxon>
        <taxon>Agaricomycotina</taxon>
        <taxon>Agaricomycetes</taxon>
        <taxon>Gloeophyllales</taxon>
        <taxon>Gloeophyllaceae</taxon>
        <taxon>Heliocybe</taxon>
    </lineage>
</organism>
<sequence>MVSSESSREQPLPHSAQSPTFLDLSLSSSSESLVSASSDEGLKIALPLNAMQPPKRATHPRSPSFTPHTPALRPRMNRADSVISYFSLSIGSSTPSTPVDRTPTATPDRERKRKVQNVSKVSRTLGECPKTVVEGIAGKKAPDGQVVIRKESRSLELASRGGDKLASVPQRDVLSDTEAARPPAFAKMNVGRKWIRERGSRYYVEEDYEVIRSTLRMLR</sequence>
<evidence type="ECO:0000313" key="2">
    <source>
        <dbReference type="EMBL" id="TFK52300.1"/>
    </source>
</evidence>
<feature type="region of interest" description="Disordered" evidence="1">
    <location>
        <begin position="1"/>
        <end position="20"/>
    </location>
</feature>
<feature type="compositionally biased region" description="Polar residues" evidence="1">
    <location>
        <begin position="92"/>
        <end position="105"/>
    </location>
</feature>
<dbReference type="AlphaFoldDB" id="A0A5C3N4G9"/>
<proteinExistence type="predicted"/>
<protein>
    <submittedName>
        <fullName evidence="2">Uncharacterized protein</fullName>
    </submittedName>
</protein>
<reference evidence="2 3" key="1">
    <citation type="journal article" date="2019" name="Nat. Ecol. Evol.">
        <title>Megaphylogeny resolves global patterns of mushroom evolution.</title>
        <authorList>
            <person name="Varga T."/>
            <person name="Krizsan K."/>
            <person name="Foldi C."/>
            <person name="Dima B."/>
            <person name="Sanchez-Garcia M."/>
            <person name="Sanchez-Ramirez S."/>
            <person name="Szollosi G.J."/>
            <person name="Szarkandi J.G."/>
            <person name="Papp V."/>
            <person name="Albert L."/>
            <person name="Andreopoulos W."/>
            <person name="Angelini C."/>
            <person name="Antonin V."/>
            <person name="Barry K.W."/>
            <person name="Bougher N.L."/>
            <person name="Buchanan P."/>
            <person name="Buyck B."/>
            <person name="Bense V."/>
            <person name="Catcheside P."/>
            <person name="Chovatia M."/>
            <person name="Cooper J."/>
            <person name="Damon W."/>
            <person name="Desjardin D."/>
            <person name="Finy P."/>
            <person name="Geml J."/>
            <person name="Haridas S."/>
            <person name="Hughes K."/>
            <person name="Justo A."/>
            <person name="Karasinski D."/>
            <person name="Kautmanova I."/>
            <person name="Kiss B."/>
            <person name="Kocsube S."/>
            <person name="Kotiranta H."/>
            <person name="LaButti K.M."/>
            <person name="Lechner B.E."/>
            <person name="Liimatainen K."/>
            <person name="Lipzen A."/>
            <person name="Lukacs Z."/>
            <person name="Mihaltcheva S."/>
            <person name="Morgado L.N."/>
            <person name="Niskanen T."/>
            <person name="Noordeloos M.E."/>
            <person name="Ohm R.A."/>
            <person name="Ortiz-Santana B."/>
            <person name="Ovrebo C."/>
            <person name="Racz N."/>
            <person name="Riley R."/>
            <person name="Savchenko A."/>
            <person name="Shiryaev A."/>
            <person name="Soop K."/>
            <person name="Spirin V."/>
            <person name="Szebenyi C."/>
            <person name="Tomsovsky M."/>
            <person name="Tulloss R.E."/>
            <person name="Uehling J."/>
            <person name="Grigoriev I.V."/>
            <person name="Vagvolgyi C."/>
            <person name="Papp T."/>
            <person name="Martin F.M."/>
            <person name="Miettinen O."/>
            <person name="Hibbett D.S."/>
            <person name="Nagy L.G."/>
        </authorList>
    </citation>
    <scope>NUCLEOTIDE SEQUENCE [LARGE SCALE GENOMIC DNA]</scope>
    <source>
        <strain evidence="2 3">OMC1185</strain>
    </source>
</reference>
<gene>
    <name evidence="2" type="ORF">OE88DRAFT_1657492</name>
</gene>
<dbReference type="OrthoDB" id="10486263at2759"/>
<name>A0A5C3N4G9_9AGAM</name>
<evidence type="ECO:0000256" key="1">
    <source>
        <dbReference type="SAM" id="MobiDB-lite"/>
    </source>
</evidence>
<feature type="region of interest" description="Disordered" evidence="1">
    <location>
        <begin position="92"/>
        <end position="119"/>
    </location>
</feature>
<keyword evidence="3" id="KW-1185">Reference proteome</keyword>